<evidence type="ECO:0000313" key="1">
    <source>
        <dbReference type="EMBL" id="SDW59444.1"/>
    </source>
</evidence>
<gene>
    <name evidence="1" type="ORF">SAMN05444358_1011249</name>
</gene>
<dbReference type="OrthoDB" id="4964299at2"/>
<reference evidence="2" key="1">
    <citation type="submission" date="2016-10" db="EMBL/GenBank/DDBJ databases">
        <authorList>
            <person name="Varghese N."/>
            <person name="Submissions S."/>
        </authorList>
    </citation>
    <scope>NUCLEOTIDE SEQUENCE [LARGE SCALE GENOMIC DNA]</scope>
    <source>
        <strain evidence="2">DSM 27839</strain>
    </source>
</reference>
<dbReference type="AlphaFoldDB" id="A0A1H2UV21"/>
<proteinExistence type="predicted"/>
<accession>A0A1H2UV21</accession>
<dbReference type="Pfam" id="PF13704">
    <property type="entry name" value="Glyco_tranf_2_4"/>
    <property type="match status" value="1"/>
</dbReference>
<organism evidence="1 2">
    <name type="scientific">Ruegeria halocynthiae</name>
    <dbReference type="NCBI Taxonomy" id="985054"/>
    <lineage>
        <taxon>Bacteria</taxon>
        <taxon>Pseudomonadati</taxon>
        <taxon>Pseudomonadota</taxon>
        <taxon>Alphaproteobacteria</taxon>
        <taxon>Rhodobacterales</taxon>
        <taxon>Roseobacteraceae</taxon>
        <taxon>Ruegeria</taxon>
    </lineage>
</organism>
<name>A0A1H2UV21_9RHOB</name>
<keyword evidence="1" id="KW-0808">Transferase</keyword>
<sequence length="335" mass="38327">MANETFLIVTTMKNEGPFMIDWVAYNRAIGFDDILIYTNDCADGTDVMGDRMQALGWAHHERNRLGPRATPQGRAFSLARSHPSYLSSDWIISLDLDEYINVRLPQGDIRSLVEASGEADAISICWRMFGNAGLNDFKDSPVPETFFLAAPEDEYPHHRAKGFKTLFRNNGKFSRFRAHRPRINPEDVSNPDAPYEGIKWRDAGGNLYPADQVKWKAWRGFSHEFARIHHYAVRSTDSFLVKRDRGRTNHVGQDQGLKYWLVMNHNNVEDRSILEHMPAMHEIKAEMLADPQLAELHHQACEWHKSKAEELKARPGWADLVEALQNSYAGEKTHG</sequence>
<evidence type="ECO:0000313" key="2">
    <source>
        <dbReference type="Proteomes" id="UP000183400"/>
    </source>
</evidence>
<dbReference type="STRING" id="985054.SAMN05444358_1011249"/>
<dbReference type="RefSeq" id="WP_083347680.1">
    <property type="nucleotide sequence ID" value="NZ_FNNP01000001.1"/>
</dbReference>
<keyword evidence="2" id="KW-1185">Reference proteome</keyword>
<dbReference type="Proteomes" id="UP000183400">
    <property type="component" value="Unassembled WGS sequence"/>
</dbReference>
<dbReference type="EMBL" id="FNNP01000001">
    <property type="protein sequence ID" value="SDW59444.1"/>
    <property type="molecule type" value="Genomic_DNA"/>
</dbReference>
<protein>
    <submittedName>
        <fullName evidence="1">Glycosyl transferase family 2</fullName>
    </submittedName>
</protein>
<dbReference type="GO" id="GO:0016740">
    <property type="term" value="F:transferase activity"/>
    <property type="evidence" value="ECO:0007669"/>
    <property type="project" value="UniProtKB-KW"/>
</dbReference>